<feature type="coiled-coil region" evidence="4">
    <location>
        <begin position="130"/>
        <end position="311"/>
    </location>
</feature>
<evidence type="ECO:0000313" key="7">
    <source>
        <dbReference type="Proteomes" id="UP000239649"/>
    </source>
</evidence>
<dbReference type="PANTHER" id="PTHR22988:SF71">
    <property type="entry name" value="CITRON RHO-INTERACTING KINASE"/>
    <property type="match status" value="1"/>
</dbReference>
<feature type="compositionally biased region" description="Low complexity" evidence="5">
    <location>
        <begin position="38"/>
        <end position="54"/>
    </location>
</feature>
<evidence type="ECO:0000256" key="3">
    <source>
        <dbReference type="ARBA" id="ARBA00048679"/>
    </source>
</evidence>
<gene>
    <name evidence="6" type="ORF">C2E20_1290</name>
</gene>
<evidence type="ECO:0000256" key="5">
    <source>
        <dbReference type="SAM" id="MobiDB-lite"/>
    </source>
</evidence>
<keyword evidence="4" id="KW-0175">Coiled coil</keyword>
<dbReference type="Gene3D" id="1.10.287.1490">
    <property type="match status" value="1"/>
</dbReference>
<dbReference type="GO" id="GO:0004674">
    <property type="term" value="F:protein serine/threonine kinase activity"/>
    <property type="evidence" value="ECO:0007669"/>
    <property type="project" value="UniProtKB-EC"/>
</dbReference>
<dbReference type="OrthoDB" id="10678180at2759"/>
<dbReference type="AlphaFoldDB" id="A0A2P6VNC0"/>
<reference evidence="6 7" key="1">
    <citation type="journal article" date="2018" name="Plant J.">
        <title>Genome sequences of Chlorella sorokiniana UTEX 1602 and Micractinium conductrix SAG 241.80: implications to maltose excretion by a green alga.</title>
        <authorList>
            <person name="Arriola M.B."/>
            <person name="Velmurugan N."/>
            <person name="Zhang Y."/>
            <person name="Plunkett M.H."/>
            <person name="Hondzo H."/>
            <person name="Barney B.M."/>
        </authorList>
    </citation>
    <scope>NUCLEOTIDE SEQUENCE [LARGE SCALE GENOMIC DNA]</scope>
    <source>
        <strain evidence="6 7">SAG 241.80</strain>
    </source>
</reference>
<proteinExistence type="predicted"/>
<dbReference type="EMBL" id="LHPF02000002">
    <property type="protein sequence ID" value="PSC75602.1"/>
    <property type="molecule type" value="Genomic_DNA"/>
</dbReference>
<organism evidence="6 7">
    <name type="scientific">Micractinium conductrix</name>
    <dbReference type="NCBI Taxonomy" id="554055"/>
    <lineage>
        <taxon>Eukaryota</taxon>
        <taxon>Viridiplantae</taxon>
        <taxon>Chlorophyta</taxon>
        <taxon>core chlorophytes</taxon>
        <taxon>Trebouxiophyceae</taxon>
        <taxon>Chlorellales</taxon>
        <taxon>Chlorellaceae</taxon>
        <taxon>Chlorella clade</taxon>
        <taxon>Micractinium</taxon>
    </lineage>
</organism>
<feature type="region of interest" description="Disordered" evidence="5">
    <location>
        <begin position="38"/>
        <end position="70"/>
    </location>
</feature>
<dbReference type="GO" id="GO:0005737">
    <property type="term" value="C:cytoplasm"/>
    <property type="evidence" value="ECO:0007669"/>
    <property type="project" value="TreeGrafter"/>
</dbReference>
<comment type="caution">
    <text evidence="6">The sequence shown here is derived from an EMBL/GenBank/DDBJ whole genome shotgun (WGS) entry which is preliminary data.</text>
</comment>
<feature type="compositionally biased region" description="Basic and acidic residues" evidence="5">
    <location>
        <begin position="58"/>
        <end position="69"/>
    </location>
</feature>
<keyword evidence="1" id="KW-0597">Phosphoprotein</keyword>
<evidence type="ECO:0000313" key="6">
    <source>
        <dbReference type="EMBL" id="PSC75602.1"/>
    </source>
</evidence>
<dbReference type="GO" id="GO:0005856">
    <property type="term" value="C:cytoskeleton"/>
    <property type="evidence" value="ECO:0007669"/>
    <property type="project" value="TreeGrafter"/>
</dbReference>
<feature type="coiled-coil region" evidence="4">
    <location>
        <begin position="457"/>
        <end position="522"/>
    </location>
</feature>
<dbReference type="GO" id="GO:0031032">
    <property type="term" value="P:actomyosin structure organization"/>
    <property type="evidence" value="ECO:0007669"/>
    <property type="project" value="TreeGrafter"/>
</dbReference>
<sequence>MRVQDATGSNFDLQQRCTAQQQQIAALRAELEATQQRATAAEARGSTAAEHAAALQQEVERRRSVHSDGVESVTRLQVVSQVQRQENEELRQHVRQLSEAWEQENAAVGRLQQQLREALGAAGSHKAAVEARLRQAEVEWQQQLAEARERAKQAEAELSSRCQMLSIEKVAHEQAANRATAEQRAAEARCEAAEARCRQLAAELGDASGAAAQVQAARQQAEAAAEAARSLRRQLLEREARCEELEGALRGEQERRHSQAARAATAEVAQAGLGSHVKATHARLQQLQDQLGAAKQEVQQLQARNDELHQAHLASSSGFEAQVSGLQSELAGVRAERDTLRQHYAKASADLDAHLAAAGQQRQRSAALQQAERELRSALEAQQAAAAEAGRQAAALQGHCQALEARTAQLEGELVEAKQRAAAAEDRLAKAGRPGAPSLQDVVGGLRQELQERDLQLMQMHEDVSRERQKVQELQKQVLDQAMELDEMQRDSSDTFALRQQVSAAQQAEAHLRKEVGQLRQQLGAASAAASGGSVDGDGGDFSPRGSVRSIGSAASPSRSVSRMGAVAALQARLDAACRDLSAAQEEIARLSADRDRLRDELDARDTEAMRLQGELSMLQRQMADEQNWLSPLPDPYG</sequence>
<comment type="catalytic activity">
    <reaction evidence="2">
        <text>L-threonyl-[protein] + ATP = O-phospho-L-threonyl-[protein] + ADP + H(+)</text>
        <dbReference type="Rhea" id="RHEA:46608"/>
        <dbReference type="Rhea" id="RHEA-COMP:11060"/>
        <dbReference type="Rhea" id="RHEA-COMP:11605"/>
        <dbReference type="ChEBI" id="CHEBI:15378"/>
        <dbReference type="ChEBI" id="CHEBI:30013"/>
        <dbReference type="ChEBI" id="CHEBI:30616"/>
        <dbReference type="ChEBI" id="CHEBI:61977"/>
        <dbReference type="ChEBI" id="CHEBI:456216"/>
        <dbReference type="EC" id="2.7.11.1"/>
    </reaction>
</comment>
<accession>A0A2P6VNC0</accession>
<evidence type="ECO:0000256" key="1">
    <source>
        <dbReference type="ARBA" id="ARBA00022553"/>
    </source>
</evidence>
<name>A0A2P6VNC0_9CHLO</name>
<keyword evidence="7" id="KW-1185">Reference proteome</keyword>
<protein>
    <submittedName>
        <fullName evidence="6">Major antigen-like isoform X1</fullName>
    </submittedName>
</protein>
<dbReference type="Proteomes" id="UP000239649">
    <property type="component" value="Unassembled WGS sequence"/>
</dbReference>
<dbReference type="PANTHER" id="PTHR22988">
    <property type="entry name" value="MYOTONIC DYSTROPHY S/T KINASE-RELATED"/>
    <property type="match status" value="1"/>
</dbReference>
<feature type="coiled-coil region" evidence="4">
    <location>
        <begin position="368"/>
        <end position="427"/>
    </location>
</feature>
<dbReference type="InterPro" id="IPR050839">
    <property type="entry name" value="Rho-assoc_Ser/Thr_Kinase"/>
</dbReference>
<feature type="region of interest" description="Disordered" evidence="5">
    <location>
        <begin position="528"/>
        <end position="560"/>
    </location>
</feature>
<feature type="coiled-coil region" evidence="4">
    <location>
        <begin position="567"/>
        <end position="615"/>
    </location>
</feature>
<evidence type="ECO:0000256" key="2">
    <source>
        <dbReference type="ARBA" id="ARBA00047899"/>
    </source>
</evidence>
<comment type="catalytic activity">
    <reaction evidence="3">
        <text>L-seryl-[protein] + ATP = O-phospho-L-seryl-[protein] + ADP + H(+)</text>
        <dbReference type="Rhea" id="RHEA:17989"/>
        <dbReference type="Rhea" id="RHEA-COMP:9863"/>
        <dbReference type="Rhea" id="RHEA-COMP:11604"/>
        <dbReference type="ChEBI" id="CHEBI:15378"/>
        <dbReference type="ChEBI" id="CHEBI:29999"/>
        <dbReference type="ChEBI" id="CHEBI:30616"/>
        <dbReference type="ChEBI" id="CHEBI:83421"/>
        <dbReference type="ChEBI" id="CHEBI:456216"/>
        <dbReference type="EC" id="2.7.11.1"/>
    </reaction>
</comment>
<evidence type="ECO:0000256" key="4">
    <source>
        <dbReference type="SAM" id="Coils"/>
    </source>
</evidence>